<dbReference type="Proteomes" id="UP000630718">
    <property type="component" value="Unassembled WGS sequence"/>
</dbReference>
<keyword evidence="2" id="KW-0805">Transcription regulation</keyword>
<evidence type="ECO:0000259" key="5">
    <source>
        <dbReference type="PROSITE" id="PS50931"/>
    </source>
</evidence>
<comment type="caution">
    <text evidence="6">The sequence shown here is derived from an EMBL/GenBank/DDBJ whole genome shotgun (WGS) entry which is preliminary data.</text>
</comment>
<dbReference type="InterPro" id="IPR036388">
    <property type="entry name" value="WH-like_DNA-bd_sf"/>
</dbReference>
<dbReference type="Gene3D" id="3.40.190.290">
    <property type="match status" value="1"/>
</dbReference>
<keyword evidence="6" id="KW-0378">Hydrolase</keyword>
<keyword evidence="6" id="KW-0645">Protease</keyword>
<dbReference type="GO" id="GO:0008233">
    <property type="term" value="F:peptidase activity"/>
    <property type="evidence" value="ECO:0007669"/>
    <property type="project" value="UniProtKB-KW"/>
</dbReference>
<dbReference type="RefSeq" id="WP_190205651.1">
    <property type="nucleotide sequence ID" value="NZ_BNBI01000008.1"/>
</dbReference>
<accession>A0A919AHX0</accession>
<dbReference type="Pfam" id="PF00126">
    <property type="entry name" value="HTH_1"/>
    <property type="match status" value="1"/>
</dbReference>
<dbReference type="CDD" id="cd05466">
    <property type="entry name" value="PBP2_LTTR_substrate"/>
    <property type="match status" value="1"/>
</dbReference>
<dbReference type="AlphaFoldDB" id="A0A919AHX0"/>
<feature type="domain" description="HTH lysR-type" evidence="5">
    <location>
        <begin position="3"/>
        <end position="60"/>
    </location>
</feature>
<dbReference type="SUPFAM" id="SSF46785">
    <property type="entry name" value="Winged helix' DNA-binding domain"/>
    <property type="match status" value="1"/>
</dbReference>
<dbReference type="GO" id="GO:0032993">
    <property type="term" value="C:protein-DNA complex"/>
    <property type="evidence" value="ECO:0007669"/>
    <property type="project" value="TreeGrafter"/>
</dbReference>
<reference evidence="6" key="2">
    <citation type="submission" date="2020-09" db="EMBL/GenBank/DDBJ databases">
        <authorList>
            <person name="Sun Q."/>
            <person name="Ohkuma M."/>
        </authorList>
    </citation>
    <scope>NUCLEOTIDE SEQUENCE</scope>
    <source>
        <strain evidence="6">JCM 4477</strain>
    </source>
</reference>
<dbReference type="PROSITE" id="PS50931">
    <property type="entry name" value="HTH_LYSR"/>
    <property type="match status" value="1"/>
</dbReference>
<gene>
    <name evidence="6" type="primary">mprR</name>
    <name evidence="6" type="ORF">GCM10018772_39430</name>
</gene>
<organism evidence="6 7">
    <name type="scientific">Streptomyces fumanus</name>
    <dbReference type="NCBI Taxonomy" id="67302"/>
    <lineage>
        <taxon>Bacteria</taxon>
        <taxon>Bacillati</taxon>
        <taxon>Actinomycetota</taxon>
        <taxon>Actinomycetes</taxon>
        <taxon>Kitasatosporales</taxon>
        <taxon>Streptomycetaceae</taxon>
        <taxon>Streptomyces</taxon>
    </lineage>
</organism>
<dbReference type="InterPro" id="IPR000847">
    <property type="entry name" value="LysR_HTH_N"/>
</dbReference>
<evidence type="ECO:0000256" key="1">
    <source>
        <dbReference type="ARBA" id="ARBA00009437"/>
    </source>
</evidence>
<protein>
    <submittedName>
        <fullName evidence="6">Small neutral protease regulatory protein</fullName>
    </submittedName>
</protein>
<dbReference type="PANTHER" id="PTHR30346">
    <property type="entry name" value="TRANSCRIPTIONAL DUAL REGULATOR HCAR-RELATED"/>
    <property type="match status" value="1"/>
</dbReference>
<keyword evidence="7" id="KW-1185">Reference proteome</keyword>
<dbReference type="PANTHER" id="PTHR30346:SF0">
    <property type="entry name" value="HCA OPERON TRANSCRIPTIONAL ACTIVATOR HCAR"/>
    <property type="match status" value="1"/>
</dbReference>
<dbReference type="Gene3D" id="1.10.10.10">
    <property type="entry name" value="Winged helix-like DNA-binding domain superfamily/Winged helix DNA-binding domain"/>
    <property type="match status" value="1"/>
</dbReference>
<dbReference type="InterPro" id="IPR036390">
    <property type="entry name" value="WH_DNA-bd_sf"/>
</dbReference>
<dbReference type="GO" id="GO:0003677">
    <property type="term" value="F:DNA binding"/>
    <property type="evidence" value="ECO:0007669"/>
    <property type="project" value="UniProtKB-KW"/>
</dbReference>
<comment type="similarity">
    <text evidence="1">Belongs to the LysR transcriptional regulatory family.</text>
</comment>
<sequence length="329" mass="35855">MEIEVRHARVVEMINATGSLSKAAMKIGIPQPSLSAQLRRIEKAVGGSLFVRTRNGVIPTPLGERVIPKLAALAEQADAVIAEAAVDTSGTLRFGTAEWTPPTLRSALRTMLPKIDMQTETILSADAVDKVQRGALGAAMVSGMGSVAPVRLRDRDLAKETIVRDPVWLALPVSHPLADHAVLSASQLDGLWWIGYAQQHWFSPVERHLLGALGRRDRRVSHYAGGHHEAMSWVRHVGAAALTPLTGATSDVRVVPLADTQYTELTLVWHRDALSSGTARRLVEIIRGFYYHYARSFPSYRSWLGDLPDGPPEVPDPSCWMPADSSCVS</sequence>
<keyword evidence="3" id="KW-0238">DNA-binding</keyword>
<dbReference type="GO" id="GO:0003700">
    <property type="term" value="F:DNA-binding transcription factor activity"/>
    <property type="evidence" value="ECO:0007669"/>
    <property type="project" value="InterPro"/>
</dbReference>
<evidence type="ECO:0000256" key="4">
    <source>
        <dbReference type="ARBA" id="ARBA00023163"/>
    </source>
</evidence>
<dbReference type="EMBL" id="BNBI01000008">
    <property type="protein sequence ID" value="GHF10545.1"/>
    <property type="molecule type" value="Genomic_DNA"/>
</dbReference>
<reference evidence="6" key="1">
    <citation type="journal article" date="2014" name="Int. J. Syst. Evol. Microbiol.">
        <title>Complete genome sequence of Corynebacterium casei LMG S-19264T (=DSM 44701T), isolated from a smear-ripened cheese.</title>
        <authorList>
            <consortium name="US DOE Joint Genome Institute (JGI-PGF)"/>
            <person name="Walter F."/>
            <person name="Albersmeier A."/>
            <person name="Kalinowski J."/>
            <person name="Ruckert C."/>
        </authorList>
    </citation>
    <scope>NUCLEOTIDE SEQUENCE</scope>
    <source>
        <strain evidence="6">JCM 4477</strain>
    </source>
</reference>
<evidence type="ECO:0000313" key="7">
    <source>
        <dbReference type="Proteomes" id="UP000630718"/>
    </source>
</evidence>
<evidence type="ECO:0000256" key="3">
    <source>
        <dbReference type="ARBA" id="ARBA00023125"/>
    </source>
</evidence>
<dbReference type="PRINTS" id="PR00039">
    <property type="entry name" value="HTHLYSR"/>
</dbReference>
<dbReference type="InterPro" id="IPR005119">
    <property type="entry name" value="LysR_subst-bd"/>
</dbReference>
<dbReference type="GO" id="GO:0006508">
    <property type="term" value="P:proteolysis"/>
    <property type="evidence" value="ECO:0007669"/>
    <property type="project" value="UniProtKB-KW"/>
</dbReference>
<dbReference type="SUPFAM" id="SSF53850">
    <property type="entry name" value="Periplasmic binding protein-like II"/>
    <property type="match status" value="1"/>
</dbReference>
<evidence type="ECO:0000313" key="6">
    <source>
        <dbReference type="EMBL" id="GHF10545.1"/>
    </source>
</evidence>
<keyword evidence="4" id="KW-0804">Transcription</keyword>
<name>A0A919AHX0_9ACTN</name>
<evidence type="ECO:0000256" key="2">
    <source>
        <dbReference type="ARBA" id="ARBA00023015"/>
    </source>
</evidence>
<dbReference type="Pfam" id="PF03466">
    <property type="entry name" value="LysR_substrate"/>
    <property type="match status" value="1"/>
</dbReference>
<proteinExistence type="inferred from homology"/>